<gene>
    <name evidence="1" type="ORF">HGM15179_010789</name>
</gene>
<dbReference type="AlphaFoldDB" id="A0A8K1GCU6"/>
<dbReference type="EMBL" id="SWJQ01000321">
    <property type="protein sequence ID" value="TRZ16326.1"/>
    <property type="molecule type" value="Genomic_DNA"/>
</dbReference>
<evidence type="ECO:0000313" key="2">
    <source>
        <dbReference type="Proteomes" id="UP000796761"/>
    </source>
</evidence>
<name>A0A8K1GCU6_9PASS</name>
<proteinExistence type="predicted"/>
<reference evidence="1" key="1">
    <citation type="submission" date="2019-04" db="EMBL/GenBank/DDBJ databases">
        <title>Genome assembly of Zosterops borbonicus 15179.</title>
        <authorList>
            <person name="Leroy T."/>
            <person name="Anselmetti Y."/>
            <person name="Tilak M.-K."/>
            <person name="Nabholz B."/>
        </authorList>
    </citation>
    <scope>NUCLEOTIDE SEQUENCE</scope>
    <source>
        <strain evidence="1">HGM_15179</strain>
        <tissue evidence="1">Muscle</tissue>
    </source>
</reference>
<organism evidence="1 2">
    <name type="scientific">Zosterops borbonicus</name>
    <dbReference type="NCBI Taxonomy" id="364589"/>
    <lineage>
        <taxon>Eukaryota</taxon>
        <taxon>Metazoa</taxon>
        <taxon>Chordata</taxon>
        <taxon>Craniata</taxon>
        <taxon>Vertebrata</taxon>
        <taxon>Euteleostomi</taxon>
        <taxon>Archelosauria</taxon>
        <taxon>Archosauria</taxon>
        <taxon>Dinosauria</taxon>
        <taxon>Saurischia</taxon>
        <taxon>Theropoda</taxon>
        <taxon>Coelurosauria</taxon>
        <taxon>Aves</taxon>
        <taxon>Neognathae</taxon>
        <taxon>Neoaves</taxon>
        <taxon>Telluraves</taxon>
        <taxon>Australaves</taxon>
        <taxon>Passeriformes</taxon>
        <taxon>Sylvioidea</taxon>
        <taxon>Zosteropidae</taxon>
        <taxon>Zosterops</taxon>
    </lineage>
</organism>
<sequence length="119" mass="13648">MENKAIFRAFKKWERFEKRVFRYVSTMVLVWWVTAHGNSPAEFDRIGHVNMVTSQCLSGKNPSPSCFGKDTATPQCLKEETKANLFMWTDMDQDHPASILSPQVQRGDKKDGCIGFWAT</sequence>
<dbReference type="Proteomes" id="UP000796761">
    <property type="component" value="Unassembled WGS sequence"/>
</dbReference>
<evidence type="ECO:0000313" key="1">
    <source>
        <dbReference type="EMBL" id="TRZ16326.1"/>
    </source>
</evidence>
<keyword evidence="2" id="KW-1185">Reference proteome</keyword>
<protein>
    <submittedName>
        <fullName evidence="1">Uncharacterized protein</fullName>
    </submittedName>
</protein>
<comment type="caution">
    <text evidence="1">The sequence shown here is derived from an EMBL/GenBank/DDBJ whole genome shotgun (WGS) entry which is preliminary data.</text>
</comment>
<accession>A0A8K1GCU6</accession>